<comment type="caution">
    <text evidence="6">The sequence shown here is derived from an EMBL/GenBank/DDBJ whole genome shotgun (WGS) entry which is preliminary data.</text>
</comment>
<proteinExistence type="predicted"/>
<sequence>TDWTGEQKLEYKVSIGEEPQIWRIPSDKAEAKMVAVIARQFIQEKKSILILVPKKEFFPLITQELSKRGIVYSCPISFLPERVKTVKLLVDWATIPSDSFKTRLVVEELINKGIAHVPGVKKDRKSTKQETIKKRIIEETEIAKLWESVDKKNDLFLVIKNLKDPNKTLIKIQDGLLNLSDLFINFKKEKRGEFIKQLAVVSGIWCNPSELMDDIIKITKLLNPQSITGLGWVQLNTMKKAKGLEADVVIMVGLEDDIVPNPRSDTIEESRLFYVSMTRAKEKLYLFHSYKRPRGISYGQELINKERSKFLDVIGRESKWKRP</sequence>
<organism evidence="6">
    <name type="scientific">marine sediment metagenome</name>
    <dbReference type="NCBI Taxonomy" id="412755"/>
    <lineage>
        <taxon>unclassified sequences</taxon>
        <taxon>metagenomes</taxon>
        <taxon>ecological metagenomes</taxon>
    </lineage>
</organism>
<evidence type="ECO:0000256" key="3">
    <source>
        <dbReference type="ARBA" id="ARBA00022806"/>
    </source>
</evidence>
<dbReference type="GO" id="GO:0005524">
    <property type="term" value="F:ATP binding"/>
    <property type="evidence" value="ECO:0007669"/>
    <property type="project" value="UniProtKB-KW"/>
</dbReference>
<keyword evidence="4" id="KW-0067">ATP-binding</keyword>
<dbReference type="PANTHER" id="PTHR11070">
    <property type="entry name" value="UVRD / RECB / PCRA DNA HELICASE FAMILY MEMBER"/>
    <property type="match status" value="1"/>
</dbReference>
<dbReference type="InterPro" id="IPR027417">
    <property type="entry name" value="P-loop_NTPase"/>
</dbReference>
<keyword evidence="1" id="KW-0547">Nucleotide-binding</keyword>
<evidence type="ECO:0000259" key="5">
    <source>
        <dbReference type="Pfam" id="PF13361"/>
    </source>
</evidence>
<dbReference type="SUPFAM" id="SSF52540">
    <property type="entry name" value="P-loop containing nucleoside triphosphate hydrolases"/>
    <property type="match status" value="1"/>
</dbReference>
<dbReference type="GO" id="GO:0005829">
    <property type="term" value="C:cytosol"/>
    <property type="evidence" value="ECO:0007669"/>
    <property type="project" value="TreeGrafter"/>
</dbReference>
<evidence type="ECO:0000256" key="4">
    <source>
        <dbReference type="ARBA" id="ARBA00022840"/>
    </source>
</evidence>
<dbReference type="Pfam" id="PF13361">
    <property type="entry name" value="UvrD_C"/>
    <property type="match status" value="1"/>
</dbReference>
<dbReference type="EMBL" id="BARV01000847">
    <property type="protein sequence ID" value="GAH90162.1"/>
    <property type="molecule type" value="Genomic_DNA"/>
</dbReference>
<dbReference type="InterPro" id="IPR014017">
    <property type="entry name" value="DNA_helicase_UvrD-like_C"/>
</dbReference>
<protein>
    <recommendedName>
        <fullName evidence="5">UvrD-like helicase C-terminal domain-containing protein</fullName>
    </recommendedName>
</protein>
<name>X1J863_9ZZZZ</name>
<reference evidence="6" key="1">
    <citation type="journal article" date="2014" name="Front. Microbiol.">
        <title>High frequency of phylogenetically diverse reductive dehalogenase-homologous genes in deep subseafloor sedimentary metagenomes.</title>
        <authorList>
            <person name="Kawai M."/>
            <person name="Futagami T."/>
            <person name="Toyoda A."/>
            <person name="Takaki Y."/>
            <person name="Nishi S."/>
            <person name="Hori S."/>
            <person name="Arai W."/>
            <person name="Tsubouchi T."/>
            <person name="Morono Y."/>
            <person name="Uchiyama I."/>
            <person name="Ito T."/>
            <person name="Fujiyama A."/>
            <person name="Inagaki F."/>
            <person name="Takami H."/>
        </authorList>
    </citation>
    <scope>NUCLEOTIDE SEQUENCE</scope>
    <source>
        <strain evidence="6">Expedition CK06-06</strain>
    </source>
</reference>
<accession>X1J863</accession>
<evidence type="ECO:0000256" key="1">
    <source>
        <dbReference type="ARBA" id="ARBA00022741"/>
    </source>
</evidence>
<keyword evidence="2" id="KW-0378">Hydrolase</keyword>
<dbReference type="Gene3D" id="1.10.486.10">
    <property type="entry name" value="PCRA, domain 4"/>
    <property type="match status" value="1"/>
</dbReference>
<feature type="domain" description="UvrD-like helicase C-terminal" evidence="5">
    <location>
        <begin position="153"/>
        <end position="287"/>
    </location>
</feature>
<dbReference type="GO" id="GO:0000725">
    <property type="term" value="P:recombinational repair"/>
    <property type="evidence" value="ECO:0007669"/>
    <property type="project" value="TreeGrafter"/>
</dbReference>
<dbReference type="GO" id="GO:0003677">
    <property type="term" value="F:DNA binding"/>
    <property type="evidence" value="ECO:0007669"/>
    <property type="project" value="InterPro"/>
</dbReference>
<feature type="non-terminal residue" evidence="6">
    <location>
        <position position="1"/>
    </location>
</feature>
<evidence type="ECO:0000256" key="2">
    <source>
        <dbReference type="ARBA" id="ARBA00022801"/>
    </source>
</evidence>
<dbReference type="GO" id="GO:0016787">
    <property type="term" value="F:hydrolase activity"/>
    <property type="evidence" value="ECO:0007669"/>
    <property type="project" value="UniProtKB-KW"/>
</dbReference>
<keyword evidence="3" id="KW-0347">Helicase</keyword>
<dbReference type="PANTHER" id="PTHR11070:SF2">
    <property type="entry name" value="ATP-DEPENDENT DNA HELICASE SRS2"/>
    <property type="match status" value="1"/>
</dbReference>
<gene>
    <name evidence="6" type="ORF">S06H3_02796</name>
</gene>
<dbReference type="Gene3D" id="3.40.50.300">
    <property type="entry name" value="P-loop containing nucleotide triphosphate hydrolases"/>
    <property type="match status" value="1"/>
</dbReference>
<evidence type="ECO:0000313" key="6">
    <source>
        <dbReference type="EMBL" id="GAH90162.1"/>
    </source>
</evidence>
<dbReference type="GO" id="GO:0043138">
    <property type="term" value="F:3'-5' DNA helicase activity"/>
    <property type="evidence" value="ECO:0007669"/>
    <property type="project" value="TreeGrafter"/>
</dbReference>
<dbReference type="AlphaFoldDB" id="X1J863"/>
<dbReference type="InterPro" id="IPR000212">
    <property type="entry name" value="DNA_helicase_UvrD/REP"/>
</dbReference>